<comment type="caution">
    <text evidence="8">The sequence shown here is derived from an EMBL/GenBank/DDBJ whole genome shotgun (WGS) entry which is preliminary data.</text>
</comment>
<evidence type="ECO:0000256" key="6">
    <source>
        <dbReference type="ARBA" id="ARBA00022833"/>
    </source>
</evidence>
<protein>
    <recommendedName>
        <fullName evidence="4">5-dehydro-4-deoxy-D-glucuronate isomerase</fullName>
        <ecNumber evidence="4">5.3.1.17</ecNumber>
    </recommendedName>
</protein>
<evidence type="ECO:0000313" key="8">
    <source>
        <dbReference type="EMBL" id="NED98633.1"/>
    </source>
</evidence>
<dbReference type="GO" id="GO:0008697">
    <property type="term" value="F:4-deoxy-L-threo-5-hexosulose-uronate ketol-isomerase activity"/>
    <property type="evidence" value="ECO:0007669"/>
    <property type="project" value="UniProtKB-EC"/>
</dbReference>
<dbReference type="CDD" id="cd20491">
    <property type="entry name" value="cupin_KduI_C"/>
    <property type="match status" value="1"/>
</dbReference>
<evidence type="ECO:0000256" key="3">
    <source>
        <dbReference type="ARBA" id="ARBA00008086"/>
    </source>
</evidence>
<evidence type="ECO:0000256" key="1">
    <source>
        <dbReference type="ARBA" id="ARBA00000552"/>
    </source>
</evidence>
<dbReference type="RefSeq" id="WP_163731098.1">
    <property type="nucleotide sequence ID" value="NZ_JAAGOA010000001.1"/>
</dbReference>
<dbReference type="NCBIfam" id="NF002091">
    <property type="entry name" value="PRK00924.1"/>
    <property type="match status" value="1"/>
</dbReference>
<dbReference type="PANTHER" id="PTHR38461:SF1">
    <property type="entry name" value="4-DEOXY-L-THREO-5-HEXOSULOSE-URONATE KETOL-ISOMERASE"/>
    <property type="match status" value="1"/>
</dbReference>
<dbReference type="Gene3D" id="2.60.120.10">
    <property type="entry name" value="Jelly Rolls"/>
    <property type="match status" value="1"/>
</dbReference>
<comment type="catalytic activity">
    <reaction evidence="1">
        <text>5-dehydro-4-deoxy-D-glucuronate = 3-deoxy-D-glycero-2,5-hexodiulosonate</text>
        <dbReference type="Rhea" id="RHEA:23896"/>
        <dbReference type="ChEBI" id="CHEBI:17117"/>
        <dbReference type="ChEBI" id="CHEBI:29071"/>
        <dbReference type="EC" id="5.3.1.17"/>
    </reaction>
</comment>
<dbReference type="Gene3D" id="2.60.120.520">
    <property type="entry name" value="pectin degrading enzyme 5-keto 4- deoxyuronate isomerase, domain 1"/>
    <property type="match status" value="1"/>
</dbReference>
<sequence length="273" mass="29194">MDIRHSTHPDDASLLDAEALRARFLVDDLFVPGAIRLVLTHDDRIVVGGAVPDDAPLTLTAPDELRTQTFCARRELAVVNLSAEAGTVTADGVRYKLGHHDVLYVGVGTESVELAGDAARFYLVSAPASTRYPTALAPAAEAETLHLGEAGSANLRSLRRYVHAGGVASDRLVLGITTLEGGSVWNTMPPHTHDRRTEVYLYTGLGDADRVMHLCGRPDELRTLIVADGQAVISPPWSVHSGAGTSAYSFVWAMAGENQAFDDMDAVGIAELR</sequence>
<dbReference type="GO" id="GO:0019698">
    <property type="term" value="P:D-galacturonate catabolic process"/>
    <property type="evidence" value="ECO:0007669"/>
    <property type="project" value="TreeGrafter"/>
</dbReference>
<dbReference type="InterPro" id="IPR011051">
    <property type="entry name" value="RmlC_Cupin_sf"/>
</dbReference>
<comment type="cofactor">
    <cofactor evidence="2">
        <name>Zn(2+)</name>
        <dbReference type="ChEBI" id="CHEBI:29105"/>
    </cofactor>
</comment>
<evidence type="ECO:0000313" key="9">
    <source>
        <dbReference type="Proteomes" id="UP000475214"/>
    </source>
</evidence>
<reference evidence="8 9" key="1">
    <citation type="submission" date="2020-02" db="EMBL/GenBank/DDBJ databases">
        <authorList>
            <person name="Li X.-J."/>
            <person name="Han X.-M."/>
        </authorList>
    </citation>
    <scope>NUCLEOTIDE SEQUENCE [LARGE SCALE GENOMIC DNA]</scope>
    <source>
        <strain evidence="8 9">CCTCC AB 2017055</strain>
    </source>
</reference>
<evidence type="ECO:0000256" key="2">
    <source>
        <dbReference type="ARBA" id="ARBA00001947"/>
    </source>
</evidence>
<keyword evidence="9" id="KW-1185">Reference proteome</keyword>
<dbReference type="InterPro" id="IPR007045">
    <property type="entry name" value="KduI"/>
</dbReference>
<accession>A0A6L9S1V3</accession>
<dbReference type="SUPFAM" id="SSF51182">
    <property type="entry name" value="RmlC-like cupins"/>
    <property type="match status" value="1"/>
</dbReference>
<dbReference type="Pfam" id="PF04962">
    <property type="entry name" value="KduI"/>
    <property type="match status" value="1"/>
</dbReference>
<dbReference type="InterPro" id="IPR014710">
    <property type="entry name" value="RmlC-like_jellyroll"/>
</dbReference>
<keyword evidence="7 8" id="KW-0413">Isomerase</keyword>
<dbReference type="CDD" id="cd20294">
    <property type="entry name" value="cupin_KduI_N"/>
    <property type="match status" value="1"/>
</dbReference>
<dbReference type="Proteomes" id="UP000475214">
    <property type="component" value="Unassembled WGS sequence"/>
</dbReference>
<dbReference type="GO" id="GO:0046872">
    <property type="term" value="F:metal ion binding"/>
    <property type="evidence" value="ECO:0007669"/>
    <property type="project" value="UniProtKB-KW"/>
</dbReference>
<dbReference type="EC" id="5.3.1.17" evidence="4"/>
<proteinExistence type="inferred from homology"/>
<gene>
    <name evidence="8" type="primary">kduI</name>
    <name evidence="8" type="ORF">G1H10_00440</name>
</gene>
<evidence type="ECO:0000256" key="4">
    <source>
        <dbReference type="ARBA" id="ARBA00012547"/>
    </source>
</evidence>
<name>A0A6L9S1V3_9ACTN</name>
<dbReference type="GO" id="GO:0042840">
    <property type="term" value="P:D-glucuronate catabolic process"/>
    <property type="evidence" value="ECO:0007669"/>
    <property type="project" value="TreeGrafter"/>
</dbReference>
<dbReference type="GO" id="GO:0045490">
    <property type="term" value="P:pectin catabolic process"/>
    <property type="evidence" value="ECO:0007669"/>
    <property type="project" value="InterPro"/>
</dbReference>
<dbReference type="PANTHER" id="PTHR38461">
    <property type="entry name" value="4-DEOXY-L-THREO-5-HEXOSULOSE-URONATE KETOL-ISOMERASE"/>
    <property type="match status" value="1"/>
</dbReference>
<dbReference type="AlphaFoldDB" id="A0A6L9S1V3"/>
<comment type="similarity">
    <text evidence="3">Belongs to the KduI family.</text>
</comment>
<organism evidence="8 9">
    <name type="scientific">Phytoactinopolyspora halotolerans</name>
    <dbReference type="NCBI Taxonomy" id="1981512"/>
    <lineage>
        <taxon>Bacteria</taxon>
        <taxon>Bacillati</taxon>
        <taxon>Actinomycetota</taxon>
        <taxon>Actinomycetes</taxon>
        <taxon>Jiangellales</taxon>
        <taxon>Jiangellaceae</taxon>
        <taxon>Phytoactinopolyspora</taxon>
    </lineage>
</organism>
<dbReference type="InterPro" id="IPR021120">
    <property type="entry name" value="KduI/IolB_isomerase"/>
</dbReference>
<dbReference type="InterPro" id="IPR027449">
    <property type="entry name" value="KduI_N"/>
</dbReference>
<dbReference type="EMBL" id="JAAGOA010000001">
    <property type="protein sequence ID" value="NED98633.1"/>
    <property type="molecule type" value="Genomic_DNA"/>
</dbReference>
<evidence type="ECO:0000256" key="7">
    <source>
        <dbReference type="ARBA" id="ARBA00023235"/>
    </source>
</evidence>
<keyword evidence="5" id="KW-0479">Metal-binding</keyword>
<keyword evidence="6" id="KW-0862">Zinc</keyword>
<evidence type="ECO:0000256" key="5">
    <source>
        <dbReference type="ARBA" id="ARBA00022723"/>
    </source>
</evidence>